<evidence type="ECO:0000313" key="2">
    <source>
        <dbReference type="Proteomes" id="UP000224902"/>
    </source>
</evidence>
<dbReference type="EMBL" id="KX774321">
    <property type="protein sequence ID" value="AOZ63692.1"/>
    <property type="molecule type" value="Genomic_DNA"/>
</dbReference>
<accession>A0A1I9SA86</accession>
<keyword evidence="2" id="KW-1185">Reference proteome</keyword>
<gene>
    <name evidence="1" type="ORF">SEA_WEASELS2_103</name>
</gene>
<protein>
    <submittedName>
        <fullName evidence="1">Uncharacterized protein</fullName>
    </submittedName>
</protein>
<dbReference type="Proteomes" id="UP000224902">
    <property type="component" value="Segment"/>
</dbReference>
<evidence type="ECO:0000313" key="1">
    <source>
        <dbReference type="EMBL" id="AOZ63692.1"/>
    </source>
</evidence>
<organism evidence="1 2">
    <name type="scientific">Rhodococcus phage Weasels2</name>
    <dbReference type="NCBI Taxonomy" id="1897437"/>
    <lineage>
        <taxon>Viruses</taxon>
        <taxon>Duplodnaviria</taxon>
        <taxon>Heunggongvirae</taxon>
        <taxon>Uroviricota</taxon>
        <taxon>Caudoviricetes</taxon>
        <taxon>Weaselvirus</taxon>
        <taxon>Weaselvirus weasel</taxon>
    </lineage>
</organism>
<reference evidence="2" key="1">
    <citation type="submission" date="2016-08" db="EMBL/GenBank/DDBJ databases">
        <authorList>
            <person name="Seilhamer J.J."/>
        </authorList>
    </citation>
    <scope>NUCLEOTIDE SEQUENCE [LARGE SCALE GENOMIC DNA]</scope>
</reference>
<sequence>MSDEVESVGPEHGIYELFVGLLAYQVENDEAVNVSEETMLTIMKAAVETKMVPELAIHNKDGRAFFAVRLSKEGFEEE</sequence>
<proteinExistence type="predicted"/>
<name>A0A1I9SA86_9CAUD</name>